<protein>
    <recommendedName>
        <fullName evidence="1">HMA domain-containing protein</fullName>
    </recommendedName>
</protein>
<name>A0A0H5SLQ4_HERHM</name>
<dbReference type="AlphaFoldDB" id="A0A0H5SLQ4"/>
<dbReference type="InterPro" id="IPR006121">
    <property type="entry name" value="HMA_dom"/>
</dbReference>
<dbReference type="InterPro" id="IPR036163">
    <property type="entry name" value="HMA_dom_sf"/>
</dbReference>
<sequence>MYRTIIGIDGMVCSMCEAHINDALRRAFSVKKVSSSHKKKQAEIISDERLDEEDLRKTINETGYSILSIQTEPYKKKGFSLFKK</sequence>
<gene>
    <name evidence="2" type="ORF">HHT355_2533</name>
</gene>
<dbReference type="Pfam" id="PF00403">
    <property type="entry name" value="HMA"/>
    <property type="match status" value="1"/>
</dbReference>
<dbReference type="OrthoDB" id="9813965at2"/>
<feature type="domain" description="HMA" evidence="1">
    <location>
        <begin position="2"/>
        <end position="67"/>
    </location>
</feature>
<dbReference type="Proteomes" id="UP000236497">
    <property type="component" value="Unassembled WGS sequence"/>
</dbReference>
<dbReference type="CDD" id="cd00371">
    <property type="entry name" value="HMA"/>
    <property type="match status" value="1"/>
</dbReference>
<proteinExistence type="predicted"/>
<keyword evidence="3" id="KW-1185">Reference proteome</keyword>
<evidence type="ECO:0000313" key="3">
    <source>
        <dbReference type="Proteomes" id="UP000236497"/>
    </source>
</evidence>
<dbReference type="SUPFAM" id="SSF55008">
    <property type="entry name" value="HMA, heavy metal-associated domain"/>
    <property type="match status" value="1"/>
</dbReference>
<evidence type="ECO:0000259" key="1">
    <source>
        <dbReference type="PROSITE" id="PS50846"/>
    </source>
</evidence>
<dbReference type="PROSITE" id="PS50846">
    <property type="entry name" value="HMA_2"/>
    <property type="match status" value="1"/>
</dbReference>
<dbReference type="GO" id="GO:0046872">
    <property type="term" value="F:metal ion binding"/>
    <property type="evidence" value="ECO:0007669"/>
    <property type="project" value="InterPro"/>
</dbReference>
<dbReference type="Gene3D" id="3.30.70.100">
    <property type="match status" value="1"/>
</dbReference>
<dbReference type="EMBL" id="CVTD020000027">
    <property type="protein sequence ID" value="CRZ35716.1"/>
    <property type="molecule type" value="Genomic_DNA"/>
</dbReference>
<accession>A0A0H5SLQ4</accession>
<dbReference type="RefSeq" id="WP_103203786.1">
    <property type="nucleotide sequence ID" value="NZ_CVTD020000027.1"/>
</dbReference>
<reference evidence="2 3" key="1">
    <citation type="submission" date="2015-06" db="EMBL/GenBank/DDBJ databases">
        <authorList>
            <person name="Wibberg Daniel"/>
        </authorList>
    </citation>
    <scope>NUCLEOTIDE SEQUENCE [LARGE SCALE GENOMIC DNA]</scope>
    <source>
        <strain evidence="2 3">T3/55T</strain>
    </source>
</reference>
<organism evidence="2 3">
    <name type="scientific">Herbinix hemicellulosilytica</name>
    <dbReference type="NCBI Taxonomy" id="1564487"/>
    <lineage>
        <taxon>Bacteria</taxon>
        <taxon>Bacillati</taxon>
        <taxon>Bacillota</taxon>
        <taxon>Clostridia</taxon>
        <taxon>Lachnospirales</taxon>
        <taxon>Lachnospiraceae</taxon>
        <taxon>Herbinix</taxon>
    </lineage>
</organism>
<evidence type="ECO:0000313" key="2">
    <source>
        <dbReference type="EMBL" id="CRZ35716.1"/>
    </source>
</evidence>